<dbReference type="CDD" id="cd03801">
    <property type="entry name" value="GT4_PimA-like"/>
    <property type="match status" value="1"/>
</dbReference>
<dbReference type="RefSeq" id="WP_073066395.1">
    <property type="nucleotide sequence ID" value="NZ_FQUS01000018.1"/>
</dbReference>
<accession>A0A1M5GRC6</accession>
<dbReference type="SUPFAM" id="SSF53756">
    <property type="entry name" value="UDP-Glycosyltransferase/glycogen phosphorylase"/>
    <property type="match status" value="1"/>
</dbReference>
<dbReference type="Pfam" id="PF13692">
    <property type="entry name" value="Glyco_trans_1_4"/>
    <property type="match status" value="1"/>
</dbReference>
<evidence type="ECO:0000313" key="2">
    <source>
        <dbReference type="Proteomes" id="UP000184041"/>
    </source>
</evidence>
<sequence length="417" mass="47816">MAQTLLIIGSVWPEPDSSAAGRRMLQLITLFQSRGWEIVFASSASEGNYAADLQARDIRCVQTTINSSEFDEFIIKLQPSAVLFDRFIVEEQFGWRVAEQCPDTLRILDTEDLHCLRRTRRRAVQEGRPFEPRDLLEDDTAKREVASILRCDLSLIISDFEMTLLEDLFGVEASLLHYLPFLLAPVGEEDREAWPGFEERRHFVTIGNFRHPPNWDAVRYLKQQVWPLIRQQLPQAELHIHGAYPSQKARQLHRPEDGFYIEGRAADAKAVVRSGRVTLAPLRFGAGLKGKLVESMRCGTPSVTTRIGAEGLSGRLPWSGAVVDEPQKIASAAVQLYTDREAWYQAQGRGIRIINERFDKEQFAGEFTDRLSAIRQDLRSHRRNNFMGGILMHHTTASTRYMAKWIEEKNRHRREME</sequence>
<dbReference type="AlphaFoldDB" id="A0A1M5GRC6"/>
<proteinExistence type="predicted"/>
<organism evidence="1 2">
    <name type="scientific">Fodinibius roseus</name>
    <dbReference type="NCBI Taxonomy" id="1194090"/>
    <lineage>
        <taxon>Bacteria</taxon>
        <taxon>Pseudomonadati</taxon>
        <taxon>Balneolota</taxon>
        <taxon>Balneolia</taxon>
        <taxon>Balneolales</taxon>
        <taxon>Balneolaceae</taxon>
        <taxon>Fodinibius</taxon>
    </lineage>
</organism>
<dbReference type="Proteomes" id="UP000184041">
    <property type="component" value="Unassembled WGS sequence"/>
</dbReference>
<gene>
    <name evidence="1" type="ORF">SAMN05443144_1188</name>
</gene>
<keyword evidence="2" id="KW-1185">Reference proteome</keyword>
<dbReference type="EMBL" id="FQUS01000018">
    <property type="protein sequence ID" value="SHG06211.1"/>
    <property type="molecule type" value="Genomic_DNA"/>
</dbReference>
<reference evidence="1 2" key="1">
    <citation type="submission" date="2016-11" db="EMBL/GenBank/DDBJ databases">
        <authorList>
            <person name="Jaros S."/>
            <person name="Januszkiewicz K."/>
            <person name="Wedrychowicz H."/>
        </authorList>
    </citation>
    <scope>NUCLEOTIDE SEQUENCE [LARGE SCALE GENOMIC DNA]</scope>
    <source>
        <strain evidence="1 2">DSM 21986</strain>
    </source>
</reference>
<dbReference type="OrthoDB" id="9807209at2"/>
<protein>
    <submittedName>
        <fullName evidence="1">Glycosyltransferase involved in cell wall bisynthesis</fullName>
    </submittedName>
</protein>
<dbReference type="Gene3D" id="3.40.50.2000">
    <property type="entry name" value="Glycogen Phosphorylase B"/>
    <property type="match status" value="1"/>
</dbReference>
<dbReference type="GO" id="GO:0016740">
    <property type="term" value="F:transferase activity"/>
    <property type="evidence" value="ECO:0007669"/>
    <property type="project" value="UniProtKB-KW"/>
</dbReference>
<name>A0A1M5GRC6_9BACT</name>
<evidence type="ECO:0000313" key="1">
    <source>
        <dbReference type="EMBL" id="SHG06211.1"/>
    </source>
</evidence>
<keyword evidence="1" id="KW-0808">Transferase</keyword>
<dbReference type="STRING" id="1194090.SAMN05443144_1188"/>